<dbReference type="VEuPathDB" id="FungiDB:PC110_g18310"/>
<accession>A0A8T1HD93</accession>
<protein>
    <submittedName>
        <fullName evidence="1">Uncharacterized protein</fullName>
    </submittedName>
</protein>
<proteinExistence type="predicted"/>
<reference evidence="1" key="1">
    <citation type="submission" date="2018-05" db="EMBL/GenBank/DDBJ databases">
        <title>Effector identification in a new, highly contiguous assembly of the strawberry crown rot pathogen Phytophthora cactorum.</title>
        <authorList>
            <person name="Armitage A.D."/>
            <person name="Nellist C.F."/>
            <person name="Bates H."/>
            <person name="Vickerstaff R.J."/>
            <person name="Harrison R.J."/>
        </authorList>
    </citation>
    <scope>NUCLEOTIDE SEQUENCE</scope>
    <source>
        <strain evidence="1">P421</strain>
    </source>
</reference>
<dbReference type="VEuPathDB" id="FungiDB:PC110_g18309"/>
<dbReference type="AlphaFoldDB" id="A0A8T1HD93"/>
<sequence length="306" mass="33863">MLGNKYVIAGVEYATCYAVAIVVPRHTAKEIAKFLIPDRERAKGHALQDGGDGYVPSGGGDLAIDSVDGPARTAGIVTAPHAGGTEQEEEHMYVFGTRGRRGVDSLARVTSHGTDSYQTIKSRSAGGDANERVRDAMFWSTKLNGWVLDLKSEDQREYGSINKNTNDCDAMTQLPSGTMVNLGGESKQELFDGGLVWCDERAMWARKTRTARLRRLHTCEVTNNGRDDGTNLAVRETVRDGCMRWKGKPVDVWKLAASAKQTDAKDNTVSRHTVELVKQQYDFVLLSTTEYRHYPMGLYVMMQYSA</sequence>
<name>A0A8T1HD93_9STRA</name>
<gene>
    <name evidence="1" type="ORF">PC129_g18552</name>
</gene>
<evidence type="ECO:0000313" key="2">
    <source>
        <dbReference type="Proteomes" id="UP000760860"/>
    </source>
</evidence>
<dbReference type="EMBL" id="RCMV01001092">
    <property type="protein sequence ID" value="KAG3210454.1"/>
    <property type="molecule type" value="Genomic_DNA"/>
</dbReference>
<dbReference type="Proteomes" id="UP000760860">
    <property type="component" value="Unassembled WGS sequence"/>
</dbReference>
<comment type="caution">
    <text evidence="1">The sequence shown here is derived from an EMBL/GenBank/DDBJ whole genome shotgun (WGS) entry which is preliminary data.</text>
</comment>
<organism evidence="1 2">
    <name type="scientific">Phytophthora cactorum</name>
    <dbReference type="NCBI Taxonomy" id="29920"/>
    <lineage>
        <taxon>Eukaryota</taxon>
        <taxon>Sar</taxon>
        <taxon>Stramenopiles</taxon>
        <taxon>Oomycota</taxon>
        <taxon>Peronosporomycetes</taxon>
        <taxon>Peronosporales</taxon>
        <taxon>Peronosporaceae</taxon>
        <taxon>Phytophthora</taxon>
    </lineage>
</organism>
<evidence type="ECO:0000313" key="1">
    <source>
        <dbReference type="EMBL" id="KAG3210454.1"/>
    </source>
</evidence>